<dbReference type="AlphaFoldDB" id="A0A2R4BRM9"/>
<keyword evidence="2" id="KW-1185">Reference proteome</keyword>
<dbReference type="Pfam" id="PF11854">
    <property type="entry name" value="MtrB_PioB"/>
    <property type="match status" value="1"/>
</dbReference>
<gene>
    <name evidence="1" type="ORF">Tharo_3106</name>
</gene>
<dbReference type="OrthoDB" id="8540467at2"/>
<sequence>MIDANSICAGLDVVDFPFAAAVTLQGNGRESLKTFKLFAEYEMKRDLALRIDAVHDRWRTNDWLWVVFQYADGTTREQDERQNVTFVGVSVRYRWR</sequence>
<proteinExistence type="predicted"/>
<protein>
    <submittedName>
        <fullName evidence="1">Uncharacterized protein</fullName>
    </submittedName>
</protein>
<organism evidence="1 2">
    <name type="scientific">Thauera aromatica K172</name>
    <dbReference type="NCBI Taxonomy" id="44139"/>
    <lineage>
        <taxon>Bacteria</taxon>
        <taxon>Pseudomonadati</taxon>
        <taxon>Pseudomonadota</taxon>
        <taxon>Betaproteobacteria</taxon>
        <taxon>Rhodocyclales</taxon>
        <taxon>Zoogloeaceae</taxon>
        <taxon>Thauera</taxon>
    </lineage>
</organism>
<dbReference type="KEGG" id="tak:Tharo_3106"/>
<name>A0A2R4BRM9_THAAR</name>
<dbReference type="RefSeq" id="WP_107222004.1">
    <property type="nucleotide sequence ID" value="NZ_CP028339.1"/>
</dbReference>
<dbReference type="EMBL" id="CP028339">
    <property type="protein sequence ID" value="AVR89987.1"/>
    <property type="molecule type" value="Genomic_DNA"/>
</dbReference>
<evidence type="ECO:0000313" key="1">
    <source>
        <dbReference type="EMBL" id="AVR89987.1"/>
    </source>
</evidence>
<dbReference type="InterPro" id="IPR020016">
    <property type="entry name" value="Decahaem-assoc_OM_MtrB/PioB"/>
</dbReference>
<accession>A0A2R4BRM9</accession>
<evidence type="ECO:0000313" key="2">
    <source>
        <dbReference type="Proteomes" id="UP000241885"/>
    </source>
</evidence>
<dbReference type="Proteomes" id="UP000241885">
    <property type="component" value="Chromosome"/>
</dbReference>
<reference evidence="1 2" key="1">
    <citation type="submission" date="2018-03" db="EMBL/GenBank/DDBJ databases">
        <title>Complete genome sequence of Thauera aromatica, a model organism for studying aromatic compound degradation under denitrifying conditions.</title>
        <authorList>
            <person name="Lo H.-Y."/>
            <person name="Goris T."/>
            <person name="Boll M."/>
            <person name="Mueller J.A."/>
        </authorList>
    </citation>
    <scope>NUCLEOTIDE SEQUENCE [LARGE SCALE GENOMIC DNA]</scope>
    <source>
        <strain evidence="1 2">K172</strain>
    </source>
</reference>